<dbReference type="SUPFAM" id="SSF53756">
    <property type="entry name" value="UDP-Glycosyltransferase/glycogen phosphorylase"/>
    <property type="match status" value="1"/>
</dbReference>
<dbReference type="PANTHER" id="PTHR12154:SF4">
    <property type="entry name" value="UDP-N-ACETYLGLUCOSAMINE TRANSFERASE SUBUNIT ALG14 HOMOLOG"/>
    <property type="match status" value="1"/>
</dbReference>
<evidence type="ECO:0000256" key="3">
    <source>
        <dbReference type="ARBA" id="ARBA00022824"/>
    </source>
</evidence>
<keyword evidence="2" id="KW-0812">Transmembrane</keyword>
<keyword evidence="5" id="KW-0472">Membrane</keyword>
<dbReference type="Proteomes" id="UP001500635">
    <property type="component" value="Unassembled WGS sequence"/>
</dbReference>
<keyword evidence="7" id="KW-1185">Reference proteome</keyword>
<dbReference type="GO" id="GO:0016740">
    <property type="term" value="F:transferase activity"/>
    <property type="evidence" value="ECO:0007669"/>
    <property type="project" value="UniProtKB-KW"/>
</dbReference>
<proteinExistence type="predicted"/>
<reference evidence="7" key="1">
    <citation type="journal article" date="2019" name="Int. J. Syst. Evol. Microbiol.">
        <title>The Global Catalogue of Microorganisms (GCM) 10K type strain sequencing project: providing services to taxonomists for standard genome sequencing and annotation.</title>
        <authorList>
            <consortium name="The Broad Institute Genomics Platform"/>
            <consortium name="The Broad Institute Genome Sequencing Center for Infectious Disease"/>
            <person name="Wu L."/>
            <person name="Ma J."/>
        </authorList>
    </citation>
    <scope>NUCLEOTIDE SEQUENCE [LARGE SCALE GENOMIC DNA]</scope>
    <source>
        <strain evidence="7">JCM 17688</strain>
    </source>
</reference>
<accession>A0ABP8JXW2</accession>
<keyword evidence="3" id="KW-0256">Endoplasmic reticulum</keyword>
<dbReference type="EMBL" id="BAABFR010000055">
    <property type="protein sequence ID" value="GAA4397388.1"/>
    <property type="molecule type" value="Genomic_DNA"/>
</dbReference>
<protein>
    <submittedName>
        <fullName evidence="6">UDP-N-acetylglucosamine--LPS N-acetylglucosamine transferase</fullName>
    </submittedName>
</protein>
<organism evidence="6 7">
    <name type="scientific">Tsukamurella soli</name>
    <dbReference type="NCBI Taxonomy" id="644556"/>
    <lineage>
        <taxon>Bacteria</taxon>
        <taxon>Bacillati</taxon>
        <taxon>Actinomycetota</taxon>
        <taxon>Actinomycetes</taxon>
        <taxon>Mycobacteriales</taxon>
        <taxon>Tsukamurellaceae</taxon>
        <taxon>Tsukamurella</taxon>
    </lineage>
</organism>
<keyword evidence="4" id="KW-1133">Transmembrane helix</keyword>
<dbReference type="Gene3D" id="3.40.50.2000">
    <property type="entry name" value="Glycogen Phosphorylase B"/>
    <property type="match status" value="1"/>
</dbReference>
<gene>
    <name evidence="6" type="ORF">GCM10023147_32690</name>
</gene>
<comment type="subcellular location">
    <subcellularLocation>
        <location evidence="1">Endoplasmic reticulum membrane</location>
        <topology evidence="1">Single-pass membrane protein</topology>
    </subcellularLocation>
</comment>
<evidence type="ECO:0000313" key="6">
    <source>
        <dbReference type="EMBL" id="GAA4397388.1"/>
    </source>
</evidence>
<comment type="caution">
    <text evidence="6">The sequence shown here is derived from an EMBL/GenBank/DDBJ whole genome shotgun (WGS) entry which is preliminary data.</text>
</comment>
<evidence type="ECO:0000256" key="4">
    <source>
        <dbReference type="ARBA" id="ARBA00022989"/>
    </source>
</evidence>
<dbReference type="InterPro" id="IPR013969">
    <property type="entry name" value="Oligosacch_biosynth_Alg14"/>
</dbReference>
<dbReference type="Pfam" id="PF08660">
    <property type="entry name" value="Alg14"/>
    <property type="match status" value="1"/>
</dbReference>
<dbReference type="NCBIfam" id="NF041549">
    <property type="entry name" value="PssD"/>
    <property type="match status" value="1"/>
</dbReference>
<keyword evidence="6" id="KW-0808">Transferase</keyword>
<evidence type="ECO:0000256" key="1">
    <source>
        <dbReference type="ARBA" id="ARBA00004389"/>
    </source>
</evidence>
<evidence type="ECO:0000313" key="7">
    <source>
        <dbReference type="Proteomes" id="UP001500635"/>
    </source>
</evidence>
<dbReference type="PANTHER" id="PTHR12154">
    <property type="entry name" value="GLYCOSYL TRANSFERASE-RELATED"/>
    <property type="match status" value="1"/>
</dbReference>
<sequence length="146" mass="16750">MLVASSGGHLTQLLNLRPCWAEYERHWVTFDKPDAVSSLRDETVTWAHHPVTRNLPNAARNLRLAWRLLRQWRPDVVVSSGAGVAVPFFAAARLLRIRTVYLEAFERFDRPALTGLLCYPLSDEFCLQWDEQRLMYPDGTLVGAAW</sequence>
<evidence type="ECO:0000256" key="2">
    <source>
        <dbReference type="ARBA" id="ARBA00022692"/>
    </source>
</evidence>
<evidence type="ECO:0000256" key="5">
    <source>
        <dbReference type="ARBA" id="ARBA00023136"/>
    </source>
</evidence>
<name>A0ABP8JXW2_9ACTN</name>